<evidence type="ECO:0000256" key="1">
    <source>
        <dbReference type="ARBA" id="ARBA00013260"/>
    </source>
</evidence>
<evidence type="ECO:0000256" key="2">
    <source>
        <dbReference type="ARBA" id="ARBA00022801"/>
    </source>
</evidence>
<dbReference type="PANTHER" id="PTHR46194">
    <property type="entry name" value="PEPTIDYL-TRNA HYDROLASE PTRHD1-RELATED"/>
    <property type="match status" value="1"/>
</dbReference>
<dbReference type="Pfam" id="PF01981">
    <property type="entry name" value="PTH2"/>
    <property type="match status" value="1"/>
</dbReference>
<dbReference type="Proteomes" id="UP000054558">
    <property type="component" value="Unassembled WGS sequence"/>
</dbReference>
<evidence type="ECO:0000313" key="5">
    <source>
        <dbReference type="EMBL" id="GAQ89202.1"/>
    </source>
</evidence>
<dbReference type="PANTHER" id="PTHR46194:SF1">
    <property type="entry name" value="PEPTIDYL-TRNA HYDROLASE PTRHD1-RELATED"/>
    <property type="match status" value="1"/>
</dbReference>
<comment type="catalytic activity">
    <reaction evidence="3">
        <text>an N-acyl-L-alpha-aminoacyl-tRNA + H2O = an N-acyl-L-amino acid + a tRNA + H(+)</text>
        <dbReference type="Rhea" id="RHEA:54448"/>
        <dbReference type="Rhea" id="RHEA-COMP:10123"/>
        <dbReference type="Rhea" id="RHEA-COMP:13883"/>
        <dbReference type="ChEBI" id="CHEBI:15377"/>
        <dbReference type="ChEBI" id="CHEBI:15378"/>
        <dbReference type="ChEBI" id="CHEBI:59874"/>
        <dbReference type="ChEBI" id="CHEBI:78442"/>
        <dbReference type="ChEBI" id="CHEBI:138191"/>
        <dbReference type="EC" id="3.1.1.29"/>
    </reaction>
</comment>
<evidence type="ECO:0000256" key="4">
    <source>
        <dbReference type="SAM" id="MobiDB-lite"/>
    </source>
</evidence>
<dbReference type="EC" id="3.1.1.29" evidence="1"/>
<name>A0A1Y1IGL7_KLENI</name>
<evidence type="ECO:0000313" key="6">
    <source>
        <dbReference type="Proteomes" id="UP000054558"/>
    </source>
</evidence>
<dbReference type="SUPFAM" id="SSF102462">
    <property type="entry name" value="Peptidyl-tRNA hydrolase II"/>
    <property type="match status" value="1"/>
</dbReference>
<proteinExistence type="predicted"/>
<reference evidence="5 6" key="1">
    <citation type="journal article" date="2014" name="Nat. Commun.">
        <title>Klebsormidium flaccidum genome reveals primary factors for plant terrestrial adaptation.</title>
        <authorList>
            <person name="Hori K."/>
            <person name="Maruyama F."/>
            <person name="Fujisawa T."/>
            <person name="Togashi T."/>
            <person name="Yamamoto N."/>
            <person name="Seo M."/>
            <person name="Sato S."/>
            <person name="Yamada T."/>
            <person name="Mori H."/>
            <person name="Tajima N."/>
            <person name="Moriyama T."/>
            <person name="Ikeuchi M."/>
            <person name="Watanabe M."/>
            <person name="Wada H."/>
            <person name="Kobayashi K."/>
            <person name="Saito M."/>
            <person name="Masuda T."/>
            <person name="Sasaki-Sekimoto Y."/>
            <person name="Mashiguchi K."/>
            <person name="Awai K."/>
            <person name="Shimojima M."/>
            <person name="Masuda S."/>
            <person name="Iwai M."/>
            <person name="Nobusawa T."/>
            <person name="Narise T."/>
            <person name="Kondo S."/>
            <person name="Saito H."/>
            <person name="Sato R."/>
            <person name="Murakawa M."/>
            <person name="Ihara Y."/>
            <person name="Oshima-Yamada Y."/>
            <person name="Ohtaka K."/>
            <person name="Satoh M."/>
            <person name="Sonobe K."/>
            <person name="Ishii M."/>
            <person name="Ohtani R."/>
            <person name="Kanamori-Sato M."/>
            <person name="Honoki R."/>
            <person name="Miyazaki D."/>
            <person name="Mochizuki H."/>
            <person name="Umetsu J."/>
            <person name="Higashi K."/>
            <person name="Shibata D."/>
            <person name="Kamiya Y."/>
            <person name="Sato N."/>
            <person name="Nakamura Y."/>
            <person name="Tabata S."/>
            <person name="Ida S."/>
            <person name="Kurokawa K."/>
            <person name="Ohta H."/>
        </authorList>
    </citation>
    <scope>NUCLEOTIDE SEQUENCE [LARGE SCALE GENOMIC DNA]</scope>
    <source>
        <strain evidence="5 6">NIES-2285</strain>
    </source>
</reference>
<feature type="region of interest" description="Disordered" evidence="4">
    <location>
        <begin position="1"/>
        <end position="29"/>
    </location>
</feature>
<dbReference type="OMA" id="QQNIDHM"/>
<evidence type="ECO:0000256" key="3">
    <source>
        <dbReference type="ARBA" id="ARBA00048707"/>
    </source>
</evidence>
<dbReference type="AlphaFoldDB" id="A0A1Y1IGL7"/>
<dbReference type="InterPro" id="IPR002833">
    <property type="entry name" value="PTH2"/>
</dbReference>
<dbReference type="EMBL" id="DF237445">
    <property type="protein sequence ID" value="GAQ89202.1"/>
    <property type="molecule type" value="Genomic_DNA"/>
</dbReference>
<organism evidence="5 6">
    <name type="scientific">Klebsormidium nitens</name>
    <name type="common">Green alga</name>
    <name type="synonym">Ulothrix nitens</name>
    <dbReference type="NCBI Taxonomy" id="105231"/>
    <lineage>
        <taxon>Eukaryota</taxon>
        <taxon>Viridiplantae</taxon>
        <taxon>Streptophyta</taxon>
        <taxon>Klebsormidiophyceae</taxon>
        <taxon>Klebsormidiales</taxon>
        <taxon>Klebsormidiaceae</taxon>
        <taxon>Klebsormidium</taxon>
    </lineage>
</organism>
<dbReference type="InterPro" id="IPR042237">
    <property type="entry name" value="PTRHD1"/>
</dbReference>
<dbReference type="GO" id="GO:0004045">
    <property type="term" value="F:peptidyl-tRNA hydrolase activity"/>
    <property type="evidence" value="ECO:0007669"/>
    <property type="project" value="UniProtKB-EC"/>
</dbReference>
<feature type="compositionally biased region" description="Low complexity" evidence="4">
    <location>
        <begin position="8"/>
        <end position="18"/>
    </location>
</feature>
<keyword evidence="6" id="KW-1185">Reference proteome</keyword>
<protein>
    <recommendedName>
        <fullName evidence="1">peptidyl-tRNA hydrolase</fullName>
        <ecNumber evidence="1">3.1.1.29</ecNumber>
    </recommendedName>
</protein>
<dbReference type="OrthoDB" id="201213at2759"/>
<sequence>MSAESKDSGASPSAPPAKADVRPASDAVKGADDSPIVQYLVIRKDLVEVEKWPLGALLAQASHAAVAAVWLNREDPATIEYCSGTNLDNMHKVVLELKNEVQLRNFSEKLEAKGVKHKLWMEQPENIPTCLATKPYKKSDIADEFIKCKLCR</sequence>
<dbReference type="Gene3D" id="3.40.1490.10">
    <property type="entry name" value="Bit1"/>
    <property type="match status" value="1"/>
</dbReference>
<keyword evidence="2 5" id="KW-0378">Hydrolase</keyword>
<accession>A0A1Y1IGL7</accession>
<dbReference type="InterPro" id="IPR023476">
    <property type="entry name" value="Pep_tRNA_hydro_II_dom_sf"/>
</dbReference>
<gene>
    <name evidence="5" type="ORF">KFL_004960120</name>
</gene>